<keyword evidence="11 15" id="KW-0520">NAD</keyword>
<dbReference type="NCBIfam" id="NF003585">
    <property type="entry name" value="PRK05249.1"/>
    <property type="match status" value="1"/>
</dbReference>
<evidence type="ECO:0000313" key="19">
    <source>
        <dbReference type="Proteomes" id="UP001174909"/>
    </source>
</evidence>
<dbReference type="InterPro" id="IPR023753">
    <property type="entry name" value="FAD/NAD-binding_dom"/>
</dbReference>
<dbReference type="InterPro" id="IPR016156">
    <property type="entry name" value="FAD/NAD-linked_Rdtase_dimer_sf"/>
</dbReference>
<reference evidence="18" key="1">
    <citation type="submission" date="2023-03" db="EMBL/GenBank/DDBJ databases">
        <authorList>
            <person name="Steffen K."/>
            <person name="Cardenas P."/>
        </authorList>
    </citation>
    <scope>NUCLEOTIDE SEQUENCE</scope>
</reference>
<dbReference type="PRINTS" id="PR00368">
    <property type="entry name" value="FADPNR"/>
</dbReference>
<keyword evidence="7" id="KW-0285">Flavoprotein</keyword>
<feature type="domain" description="FAD/NAD(P)-binding" evidence="17">
    <location>
        <begin position="45"/>
        <end position="369"/>
    </location>
</feature>
<sequence>MVQQSRQGLDYALGWFDTGNIAFQNIPVPLTRPEPWRFAVAAYDYDLIVIGSGPAGQRAAIQAAKLDKSVAVLERLPMLGGVDVNTGTASKTLREAVLHLTGFRERNIYGDSYSVKQHITMGDLMVRTGYVMQQQVDMLRVHFLTNQVEMINAEGSFVDHHTINLSLPDSRLNRAITSDKVIIAVGSLSTTPPIVHVDGRLIFVSDDVLNLPNIPRSLTVVGGGAIGLEYCSTFAALGVRVTLVDRNPRLLQFADDEIVDTLVYHLRQNGVTLRLNENVNDIEYLRDHRGDRVRVLLESGKQIISDSVMYCVGRTGNTANLNLEAAGIQVDERGRISIDDNYQTCVEGIYAVGGVIGFPDLTSTSRMQGRLAACHAFEEPIKRFPDLFPYTVRTIPELAMIGKTESQLTDAGVSYEIGKANYQETMSSVMQGDNAGMLKLLFDTESRKILGVHILGEDAAELIHIGQAVMAHGGTVDYFTEAVISYPSLAECYATAALNGINRLDP</sequence>
<feature type="binding site" evidence="15">
    <location>
        <position position="155"/>
    </location>
    <ligand>
        <name>FAD</name>
        <dbReference type="ChEBI" id="CHEBI:57692"/>
    </ligand>
</feature>
<evidence type="ECO:0000256" key="4">
    <source>
        <dbReference type="ARBA" id="ARBA00012608"/>
    </source>
</evidence>
<dbReference type="PIRSF" id="PIRSF000350">
    <property type="entry name" value="Mercury_reductase_MerA"/>
    <property type="match status" value="1"/>
</dbReference>
<feature type="domain" description="Pyridine nucleotide-disulphide oxidoreductase dimerisation" evidence="16">
    <location>
        <begin position="389"/>
        <end position="496"/>
    </location>
</feature>
<comment type="function">
    <text evidence="1">Conversion of NADPH, generated by peripheral catabolic pathways, to NADH, which can enter the respiratory chain for energy generation.</text>
</comment>
<comment type="cofactor">
    <cofactor evidence="15">
        <name>FAD</name>
        <dbReference type="ChEBI" id="CHEBI:57692"/>
    </cofactor>
    <text evidence="15">Binds 1 FAD per subunit.</text>
</comment>
<evidence type="ECO:0000259" key="17">
    <source>
        <dbReference type="Pfam" id="PF07992"/>
    </source>
</evidence>
<dbReference type="InterPro" id="IPR004099">
    <property type="entry name" value="Pyr_nucl-diS_OxRdtase_dimer"/>
</dbReference>
<keyword evidence="19" id="KW-1185">Reference proteome</keyword>
<dbReference type="Proteomes" id="UP001174909">
    <property type="component" value="Unassembled WGS sequence"/>
</dbReference>
<evidence type="ECO:0000313" key="18">
    <source>
        <dbReference type="EMBL" id="CAI8025200.1"/>
    </source>
</evidence>
<evidence type="ECO:0000259" key="16">
    <source>
        <dbReference type="Pfam" id="PF02852"/>
    </source>
</evidence>
<comment type="similarity">
    <text evidence="3">Belongs to the class-I pyridine nucleotide-disulfide oxidoreductase family.</text>
</comment>
<dbReference type="FunFam" id="3.30.390.30:FF:000001">
    <property type="entry name" value="Dihydrolipoyl dehydrogenase"/>
    <property type="match status" value="1"/>
</dbReference>
<dbReference type="Pfam" id="PF07992">
    <property type="entry name" value="Pyr_redox_2"/>
    <property type="match status" value="1"/>
</dbReference>
<keyword evidence="15" id="KW-0547">Nucleotide-binding</keyword>
<dbReference type="GO" id="GO:0003957">
    <property type="term" value="F:NAD(P)+ transhydrogenase (Si-specific) activity"/>
    <property type="evidence" value="ECO:0007669"/>
    <property type="project" value="UniProtKB-EC"/>
</dbReference>
<evidence type="ECO:0000256" key="14">
    <source>
        <dbReference type="ARBA" id="ARBA00049187"/>
    </source>
</evidence>
<evidence type="ECO:0000256" key="7">
    <source>
        <dbReference type="ARBA" id="ARBA00022630"/>
    </source>
</evidence>
<feature type="binding site" evidence="15">
    <location>
        <position position="91"/>
    </location>
    <ligand>
        <name>FAD</name>
        <dbReference type="ChEBI" id="CHEBI:57692"/>
    </ligand>
</feature>
<evidence type="ECO:0000256" key="2">
    <source>
        <dbReference type="ARBA" id="ARBA00004496"/>
    </source>
</evidence>
<evidence type="ECO:0000256" key="11">
    <source>
        <dbReference type="ARBA" id="ARBA00023027"/>
    </source>
</evidence>
<evidence type="ECO:0000256" key="10">
    <source>
        <dbReference type="ARBA" id="ARBA00023002"/>
    </source>
</evidence>
<dbReference type="EC" id="1.8.1.4" evidence="4"/>
<dbReference type="InterPro" id="IPR036188">
    <property type="entry name" value="FAD/NAD-bd_sf"/>
</dbReference>
<evidence type="ECO:0000256" key="6">
    <source>
        <dbReference type="ARBA" id="ARBA00022490"/>
    </source>
</evidence>
<keyword evidence="10" id="KW-0560">Oxidoreductase</keyword>
<dbReference type="Gene3D" id="3.30.390.30">
    <property type="match status" value="1"/>
</dbReference>
<dbReference type="InterPro" id="IPR050151">
    <property type="entry name" value="Class-I_Pyr_Nuc-Dis_Oxidored"/>
</dbReference>
<dbReference type="Gene3D" id="3.50.50.60">
    <property type="entry name" value="FAD/NAD(P)-binding domain"/>
    <property type="match status" value="2"/>
</dbReference>
<evidence type="ECO:0000256" key="13">
    <source>
        <dbReference type="ARBA" id="ARBA00031281"/>
    </source>
</evidence>
<feature type="binding site" evidence="15">
    <location>
        <begin position="222"/>
        <end position="229"/>
    </location>
    <ligand>
        <name>NAD(+)</name>
        <dbReference type="ChEBI" id="CHEBI:57540"/>
    </ligand>
</feature>
<keyword evidence="8 15" id="KW-0274">FAD</keyword>
<gene>
    <name evidence="18" type="ORF">GBAR_LOCUS14582</name>
</gene>
<comment type="catalytic activity">
    <reaction evidence="14">
        <text>N(6)-[(R)-dihydrolipoyl]-L-lysyl-[protein] + NAD(+) = N(6)-[(R)-lipoyl]-L-lysyl-[protein] + NADH + H(+)</text>
        <dbReference type="Rhea" id="RHEA:15045"/>
        <dbReference type="Rhea" id="RHEA-COMP:10474"/>
        <dbReference type="Rhea" id="RHEA-COMP:10475"/>
        <dbReference type="ChEBI" id="CHEBI:15378"/>
        <dbReference type="ChEBI" id="CHEBI:57540"/>
        <dbReference type="ChEBI" id="CHEBI:57945"/>
        <dbReference type="ChEBI" id="CHEBI:83099"/>
        <dbReference type="ChEBI" id="CHEBI:83100"/>
        <dbReference type="EC" id="1.8.1.4"/>
    </reaction>
</comment>
<evidence type="ECO:0000256" key="3">
    <source>
        <dbReference type="ARBA" id="ARBA00007532"/>
    </source>
</evidence>
<dbReference type="PANTHER" id="PTHR22912:SF93">
    <property type="entry name" value="SOLUBLE PYRIDINE NUCLEOTIDE TRANSHYDROGENASE"/>
    <property type="match status" value="1"/>
</dbReference>
<dbReference type="SUPFAM" id="SSF55424">
    <property type="entry name" value="FAD/NAD-linked reductases, dimerisation (C-terminal) domain"/>
    <property type="match status" value="1"/>
</dbReference>
<evidence type="ECO:0000256" key="1">
    <source>
        <dbReference type="ARBA" id="ARBA00002842"/>
    </source>
</evidence>
<evidence type="ECO:0000256" key="15">
    <source>
        <dbReference type="PIRSR" id="PIRSR000350-3"/>
    </source>
</evidence>
<proteinExistence type="inferred from homology"/>
<keyword evidence="9" id="KW-0521">NADP</keyword>
<dbReference type="SUPFAM" id="SSF51905">
    <property type="entry name" value="FAD/NAD(P)-binding domain"/>
    <property type="match status" value="1"/>
</dbReference>
<comment type="caution">
    <text evidence="18">The sequence shown here is derived from an EMBL/GenBank/DDBJ whole genome shotgun (WGS) entry which is preliminary data.</text>
</comment>
<protein>
    <recommendedName>
        <fullName evidence="13">Dihydrolipoamide dehydrogenase</fullName>
        <ecNumber evidence="5">1.6.1.1</ecNumber>
        <ecNumber evidence="4">1.8.1.4</ecNumber>
    </recommendedName>
    <alternativeName>
        <fullName evidence="12">NAD(P)(+) transhydrogenase [B-specific]</fullName>
    </alternativeName>
</protein>
<keyword evidence="6" id="KW-0963">Cytoplasm</keyword>
<dbReference type="PRINTS" id="PR00411">
    <property type="entry name" value="PNDRDTASEI"/>
</dbReference>
<dbReference type="AlphaFoldDB" id="A0AA35S826"/>
<evidence type="ECO:0000256" key="5">
    <source>
        <dbReference type="ARBA" id="ARBA00012772"/>
    </source>
</evidence>
<dbReference type="EC" id="1.6.1.1" evidence="5"/>
<dbReference type="GO" id="GO:0050660">
    <property type="term" value="F:flavin adenine dinucleotide binding"/>
    <property type="evidence" value="ECO:0007669"/>
    <property type="project" value="TreeGrafter"/>
</dbReference>
<comment type="subcellular location">
    <subcellularLocation>
        <location evidence="2">Cytoplasm</location>
    </subcellularLocation>
</comment>
<dbReference type="GO" id="GO:0005829">
    <property type="term" value="C:cytosol"/>
    <property type="evidence" value="ECO:0007669"/>
    <property type="project" value="TreeGrafter"/>
</dbReference>
<evidence type="ECO:0000256" key="12">
    <source>
        <dbReference type="ARBA" id="ARBA00031183"/>
    </source>
</evidence>
<evidence type="ECO:0000256" key="9">
    <source>
        <dbReference type="ARBA" id="ARBA00022857"/>
    </source>
</evidence>
<dbReference type="GO" id="GO:0004148">
    <property type="term" value="F:dihydrolipoyl dehydrogenase (NADH) activity"/>
    <property type="evidence" value="ECO:0007669"/>
    <property type="project" value="UniProtKB-EC"/>
</dbReference>
<dbReference type="PANTHER" id="PTHR22912">
    <property type="entry name" value="DISULFIDE OXIDOREDUCTASE"/>
    <property type="match status" value="1"/>
</dbReference>
<organism evidence="18 19">
    <name type="scientific">Geodia barretti</name>
    <name type="common">Barrett's horny sponge</name>
    <dbReference type="NCBI Taxonomy" id="519541"/>
    <lineage>
        <taxon>Eukaryota</taxon>
        <taxon>Metazoa</taxon>
        <taxon>Porifera</taxon>
        <taxon>Demospongiae</taxon>
        <taxon>Heteroscleromorpha</taxon>
        <taxon>Tetractinellida</taxon>
        <taxon>Astrophorina</taxon>
        <taxon>Geodiidae</taxon>
        <taxon>Geodia</taxon>
    </lineage>
</organism>
<dbReference type="GO" id="GO:0006103">
    <property type="term" value="P:2-oxoglutarate metabolic process"/>
    <property type="evidence" value="ECO:0007669"/>
    <property type="project" value="TreeGrafter"/>
</dbReference>
<dbReference type="Pfam" id="PF02852">
    <property type="entry name" value="Pyr_redox_dim"/>
    <property type="match status" value="1"/>
</dbReference>
<dbReference type="EMBL" id="CASHTH010002130">
    <property type="protein sequence ID" value="CAI8025200.1"/>
    <property type="molecule type" value="Genomic_DNA"/>
</dbReference>
<evidence type="ECO:0000256" key="8">
    <source>
        <dbReference type="ARBA" id="ARBA00022827"/>
    </source>
</evidence>
<feature type="binding site" evidence="15">
    <location>
        <position position="313"/>
    </location>
    <ligand>
        <name>NAD(+)</name>
        <dbReference type="ChEBI" id="CHEBI:57540"/>
    </ligand>
</feature>
<name>A0AA35S826_GEOBA</name>
<accession>A0AA35S826</accession>
<dbReference type="InterPro" id="IPR001100">
    <property type="entry name" value="Pyr_nuc-diS_OxRdtase"/>
</dbReference>